<dbReference type="RefSeq" id="WP_205115694.1">
    <property type="nucleotide sequence ID" value="NZ_JAFBCM010000001.1"/>
</dbReference>
<feature type="transmembrane region" description="Helical" evidence="1">
    <location>
        <begin position="658"/>
        <end position="679"/>
    </location>
</feature>
<dbReference type="Proteomes" id="UP001595699">
    <property type="component" value="Unassembled WGS sequence"/>
</dbReference>
<organism evidence="3 4">
    <name type="scientific">Tenggerimyces flavus</name>
    <dbReference type="NCBI Taxonomy" id="1708749"/>
    <lineage>
        <taxon>Bacteria</taxon>
        <taxon>Bacillati</taxon>
        <taxon>Actinomycetota</taxon>
        <taxon>Actinomycetes</taxon>
        <taxon>Propionibacteriales</taxon>
        <taxon>Nocardioidaceae</taxon>
        <taxon>Tenggerimyces</taxon>
    </lineage>
</organism>
<evidence type="ECO:0000256" key="1">
    <source>
        <dbReference type="SAM" id="Phobius"/>
    </source>
</evidence>
<gene>
    <name evidence="3" type="ORF">ACFOUW_22330</name>
</gene>
<name>A0ABV7YFG4_9ACTN</name>
<evidence type="ECO:0000313" key="3">
    <source>
        <dbReference type="EMBL" id="MFC3763593.1"/>
    </source>
</evidence>
<keyword evidence="4" id="KW-1185">Reference proteome</keyword>
<keyword evidence="1" id="KW-0472">Membrane</keyword>
<proteinExistence type="predicted"/>
<sequence>MPRRAIFAALVVALQLTLLGATAVSTAPQAQALTTPNLRIVLSSMTSAVTNPDGVVQATGRVYNTGDVTLSSVNAYLWYTDEPLADRGEVAAASQEKPGDRKGNRLDVPWTYVHKIVSSLAPGTNTEFRLNVPVRQLHLDKAGVYSIGVDISGYAQDTGEKHVWSMRTYLPYVPAAAKAKPVEVAFTLPLTGVPGQVGGNQLLDDSAARQFAPDGRLRKLLEFGASNNLSFLVDPELLTEAELISRPYRKVDGTEPDAGSTADAQAFLAEAKQTFASHDTMLLPYADPDLSALFRAGLTPQLTEAFNASTRIQKRYDASGPIAWPGTGYVNAKQLDAISAAGGKRLVLSQSSLPELPADGTAPVVSLETPDGPVTALVTDQSLLAGGPKGEEPGLLRRQRLLAETAMLALDSGGAGTPADASPRRLVAALPRDFEPDKFADDLLEVVQTTPWLQQVSAGSLLNSPPVAYGDTDTLTYPKTAQRAELDSNVVDDLRTYSTDSFTFLDLLVAPEEQRAGLYQAFLRGASTAWRRDPEGASDLLRAMDAQLDNQLDDVVVVPPRLVTLSSRTGRFPVTIANTSNSPVLVGLDVRPSVSGLIEVAPIEPVRIDPGRKATVTVNAEATRGGIASLTVGLRTKQGIKFGDSATLTLRVTDYGRVGWLVIGFGVGLLMIAAAVKIVRRIRGATRRREAEPTPERPREHSHL</sequence>
<dbReference type="InterPro" id="IPR046112">
    <property type="entry name" value="DUF6049"/>
</dbReference>
<reference evidence="4" key="1">
    <citation type="journal article" date="2019" name="Int. J. Syst. Evol. Microbiol.">
        <title>The Global Catalogue of Microorganisms (GCM) 10K type strain sequencing project: providing services to taxonomists for standard genome sequencing and annotation.</title>
        <authorList>
            <consortium name="The Broad Institute Genomics Platform"/>
            <consortium name="The Broad Institute Genome Sequencing Center for Infectious Disease"/>
            <person name="Wu L."/>
            <person name="Ma J."/>
        </authorList>
    </citation>
    <scope>NUCLEOTIDE SEQUENCE [LARGE SCALE GENOMIC DNA]</scope>
    <source>
        <strain evidence="4">CGMCC 4.7241</strain>
    </source>
</reference>
<feature type="chain" id="PRO_5046595173" evidence="2">
    <location>
        <begin position="24"/>
        <end position="704"/>
    </location>
</feature>
<feature type="signal peptide" evidence="2">
    <location>
        <begin position="1"/>
        <end position="23"/>
    </location>
</feature>
<keyword evidence="2" id="KW-0732">Signal</keyword>
<dbReference type="Pfam" id="PF19516">
    <property type="entry name" value="DUF6049"/>
    <property type="match status" value="1"/>
</dbReference>
<evidence type="ECO:0000256" key="2">
    <source>
        <dbReference type="SAM" id="SignalP"/>
    </source>
</evidence>
<keyword evidence="1" id="KW-1133">Transmembrane helix</keyword>
<evidence type="ECO:0000313" key="4">
    <source>
        <dbReference type="Proteomes" id="UP001595699"/>
    </source>
</evidence>
<dbReference type="EMBL" id="JBHRZH010000019">
    <property type="protein sequence ID" value="MFC3763593.1"/>
    <property type="molecule type" value="Genomic_DNA"/>
</dbReference>
<protein>
    <submittedName>
        <fullName evidence="3">DUF6049 family protein</fullName>
    </submittedName>
</protein>
<keyword evidence="1" id="KW-0812">Transmembrane</keyword>
<comment type="caution">
    <text evidence="3">The sequence shown here is derived from an EMBL/GenBank/DDBJ whole genome shotgun (WGS) entry which is preliminary data.</text>
</comment>
<accession>A0ABV7YFG4</accession>